<keyword evidence="3" id="KW-0472">Membrane</keyword>
<evidence type="ECO:0000313" key="7">
    <source>
        <dbReference type="Proteomes" id="UP001449795"/>
    </source>
</evidence>
<name>A0ABZ3D2N9_9PROT</name>
<evidence type="ECO:0000313" key="6">
    <source>
        <dbReference type="EMBL" id="XAE41975.1"/>
    </source>
</evidence>
<accession>A0ABZ3D2N9</accession>
<sequence>MMGAFDLDAAGRFVRALPERFRGPGGVAGIVKDGRVVLKQAWGYADLGRRLPMTEATPLPICSISKHFTCAVLLDLVGDPARLDGRVAAHLPNLEGPHPSIAQLCHNQSGLRDYWALTVLHGADAEGRFRRVDAAPLFARMRRTHFPPGLLYSYSNGNFRILSDIVEAEAGRSLGELYESRIFARAGMETMRFTPDTAAPAGGVVGYEGNGTVGFFPAANRIFWTGDAGLSASLDDMLAWECFIDRTRDDADGLYRRLAAPTRFADGTPARYGFGLGHERIGDVAVTGHGGALRGFRCQRLHAAAARLSVVVMFNHEHDARGAASAIMKAALALPEAAAGPAGRSDPGWNGDYLEPQSGLLLTVRARGPRLDAHFGTLAERLAPDGDDVARAGGMTLTRQGAMIAIDRPGENFRGQAGRVGGAPRPDIGGRYYCVELDATLEIVMAGDDVGYVACSGFLGDGPMHPMHAVGEDVWIMPCRRSMDAPAPGRWTIHVTRGADGAASGLRIGCWLARDLRYARLA</sequence>
<keyword evidence="2 6" id="KW-0031">Aminopeptidase</keyword>
<proteinExistence type="predicted"/>
<dbReference type="EMBL" id="CP152276">
    <property type="protein sequence ID" value="XAE41975.1"/>
    <property type="molecule type" value="Genomic_DNA"/>
</dbReference>
<dbReference type="InterPro" id="IPR050491">
    <property type="entry name" value="AmpC-like"/>
</dbReference>
<dbReference type="Gene3D" id="2.40.128.50">
    <property type="match status" value="2"/>
</dbReference>
<feature type="domain" description="Beta-lactamase-related" evidence="4">
    <location>
        <begin position="13"/>
        <end position="332"/>
    </location>
</feature>
<dbReference type="EC" id="3.4.11.19" evidence="6"/>
<dbReference type="InterPro" id="IPR001466">
    <property type="entry name" value="Beta-lactam-related"/>
</dbReference>
<dbReference type="Pfam" id="PF00144">
    <property type="entry name" value="Beta-lactamase"/>
    <property type="match status" value="1"/>
</dbReference>
<feature type="domain" description="D-aminopeptidase" evidence="5">
    <location>
        <begin position="345"/>
        <end position="518"/>
    </location>
</feature>
<protein>
    <submittedName>
        <fullName evidence="6">D-aminopeptidase</fullName>
        <ecNumber evidence="6">3.4.11.19</ecNumber>
    </submittedName>
</protein>
<dbReference type="NCBIfam" id="NF009622">
    <property type="entry name" value="PRK13128.1"/>
    <property type="match status" value="1"/>
</dbReference>
<dbReference type="Proteomes" id="UP001449795">
    <property type="component" value="Chromosome"/>
</dbReference>
<dbReference type="InterPro" id="IPR027279">
    <property type="entry name" value="D_amino_pept/lipop_sf"/>
</dbReference>
<evidence type="ECO:0000259" key="5">
    <source>
        <dbReference type="Pfam" id="PF07930"/>
    </source>
</evidence>
<evidence type="ECO:0000256" key="1">
    <source>
        <dbReference type="ARBA" id="ARBA00004370"/>
    </source>
</evidence>
<keyword evidence="2 6" id="KW-0645">Protease</keyword>
<dbReference type="SUPFAM" id="SSF50886">
    <property type="entry name" value="D-aminopeptidase, middle and C-terminal domains"/>
    <property type="match status" value="2"/>
</dbReference>
<dbReference type="InterPro" id="IPR012856">
    <property type="entry name" value="DAP_B_dom"/>
</dbReference>
<evidence type="ECO:0000256" key="3">
    <source>
        <dbReference type="ARBA" id="ARBA00023136"/>
    </source>
</evidence>
<reference evidence="6 7" key="1">
    <citation type="submission" date="2024-04" db="EMBL/GenBank/DDBJ databases">
        <title>Complete genome sequence of Nguyenibacter vanlangesis HBCM-1154, a strain capable of nitrogen fixation, IAA production, and phosphorus solubilization isolated from sugarcane soil.</title>
        <authorList>
            <person name="MY HANH P."/>
        </authorList>
    </citation>
    <scope>NUCLEOTIDE SEQUENCE [LARGE SCALE GENOMIC DNA]</scope>
    <source>
        <strain evidence="6 7">HBCM 1154</strain>
    </source>
</reference>
<dbReference type="Pfam" id="PF07930">
    <property type="entry name" value="DAP_B"/>
    <property type="match status" value="1"/>
</dbReference>
<dbReference type="GO" id="GO:0004177">
    <property type="term" value="F:aminopeptidase activity"/>
    <property type="evidence" value="ECO:0007669"/>
    <property type="project" value="UniProtKB-KW"/>
</dbReference>
<keyword evidence="7" id="KW-1185">Reference proteome</keyword>
<dbReference type="PANTHER" id="PTHR46825">
    <property type="entry name" value="D-ALANYL-D-ALANINE-CARBOXYPEPTIDASE/ENDOPEPTIDASE AMPH"/>
    <property type="match status" value="1"/>
</dbReference>
<dbReference type="RefSeq" id="WP_342627793.1">
    <property type="nucleotide sequence ID" value="NZ_CP152276.1"/>
</dbReference>
<dbReference type="PANTHER" id="PTHR46825:SF11">
    <property type="entry name" value="PENICILLIN-BINDING PROTEIN 4"/>
    <property type="match status" value="1"/>
</dbReference>
<organism evidence="6 7">
    <name type="scientific">Nguyenibacter vanlangensis</name>
    <dbReference type="NCBI Taxonomy" id="1216886"/>
    <lineage>
        <taxon>Bacteria</taxon>
        <taxon>Pseudomonadati</taxon>
        <taxon>Pseudomonadota</taxon>
        <taxon>Alphaproteobacteria</taxon>
        <taxon>Acetobacterales</taxon>
        <taxon>Acetobacteraceae</taxon>
        <taxon>Nguyenibacter</taxon>
    </lineage>
</organism>
<dbReference type="InterPro" id="IPR012338">
    <property type="entry name" value="Beta-lactam/transpept-like"/>
</dbReference>
<evidence type="ECO:0000259" key="4">
    <source>
        <dbReference type="Pfam" id="PF00144"/>
    </source>
</evidence>
<dbReference type="Gene3D" id="3.40.710.10">
    <property type="entry name" value="DD-peptidase/beta-lactamase superfamily"/>
    <property type="match status" value="1"/>
</dbReference>
<gene>
    <name evidence="6" type="ORF">AAC691_17110</name>
</gene>
<dbReference type="SUPFAM" id="SSF56601">
    <property type="entry name" value="beta-lactamase/transpeptidase-like"/>
    <property type="match status" value="1"/>
</dbReference>
<comment type="subcellular location">
    <subcellularLocation>
        <location evidence="1">Membrane</location>
    </subcellularLocation>
</comment>
<keyword evidence="6" id="KW-0378">Hydrolase</keyword>
<evidence type="ECO:0000256" key="2">
    <source>
        <dbReference type="ARBA" id="ARBA00022438"/>
    </source>
</evidence>